<gene>
    <name evidence="8" type="ORF">BV898_12993</name>
</gene>
<feature type="compositionally biased region" description="Low complexity" evidence="6">
    <location>
        <begin position="203"/>
        <end position="221"/>
    </location>
</feature>
<name>A0A1W0WC35_HYPEX</name>
<dbReference type="EMBL" id="MTYJ01000137">
    <property type="protein sequence ID" value="OQV12764.1"/>
    <property type="molecule type" value="Genomic_DNA"/>
</dbReference>
<dbReference type="AlphaFoldDB" id="A0A1W0WC35"/>
<evidence type="ECO:0000256" key="2">
    <source>
        <dbReference type="ARBA" id="ARBA00023040"/>
    </source>
</evidence>
<comment type="subcellular location">
    <subcellularLocation>
        <location evidence="1">Membrane</location>
        <topology evidence="1">Multi-pass membrane protein</topology>
    </subcellularLocation>
</comment>
<evidence type="ECO:0000256" key="7">
    <source>
        <dbReference type="SAM" id="Phobius"/>
    </source>
</evidence>
<feature type="transmembrane region" description="Helical" evidence="7">
    <location>
        <begin position="19"/>
        <end position="41"/>
    </location>
</feature>
<dbReference type="PANTHER" id="PTHR24248">
    <property type="entry name" value="ADRENERGIC RECEPTOR-RELATED G-PROTEIN COUPLED RECEPTOR"/>
    <property type="match status" value="1"/>
</dbReference>
<feature type="region of interest" description="Disordered" evidence="6">
    <location>
        <begin position="200"/>
        <end position="235"/>
    </location>
</feature>
<dbReference type="PANTHER" id="PTHR24248:SF199">
    <property type="entry name" value="IP13425P-RELATED"/>
    <property type="match status" value="1"/>
</dbReference>
<evidence type="ECO:0000256" key="3">
    <source>
        <dbReference type="ARBA" id="ARBA00023157"/>
    </source>
</evidence>
<keyword evidence="2" id="KW-0297">G-protein coupled receptor</keyword>
<keyword evidence="7" id="KW-1133">Transmembrane helix</keyword>
<evidence type="ECO:0008006" key="10">
    <source>
        <dbReference type="Google" id="ProtNLM"/>
    </source>
</evidence>
<organism evidence="8 9">
    <name type="scientific">Hypsibius exemplaris</name>
    <name type="common">Freshwater tardigrade</name>
    <dbReference type="NCBI Taxonomy" id="2072580"/>
    <lineage>
        <taxon>Eukaryota</taxon>
        <taxon>Metazoa</taxon>
        <taxon>Ecdysozoa</taxon>
        <taxon>Tardigrada</taxon>
        <taxon>Eutardigrada</taxon>
        <taxon>Parachela</taxon>
        <taxon>Hypsibioidea</taxon>
        <taxon>Hypsibiidae</taxon>
        <taxon>Hypsibius</taxon>
    </lineage>
</organism>
<evidence type="ECO:0000313" key="8">
    <source>
        <dbReference type="EMBL" id="OQV12764.1"/>
    </source>
</evidence>
<sequence>MPSHVPSCYRSIITKRTAIAMLTVVWILSALIAFVPIYSGWNTADGRVQNVGNDTCVFAVESVPYSLTIGGDLLHPALHPLPDVRQDPPHLLRPREGDPRADLPQHQGVDGDGGRRSAAAHLQPQPQHPPGSTGRPSPSSSSWGPSHCAGFPTSPASRVNPLHALQLNPVVEEVFLWMGYSNSFVNPFVYGMTNRESIERRSGGSSAAGSAGPSSAWPSYSHSQSHTRSDHEHTVMMPNAHETDLICM</sequence>
<dbReference type="GO" id="GO:0005886">
    <property type="term" value="C:plasma membrane"/>
    <property type="evidence" value="ECO:0007669"/>
    <property type="project" value="TreeGrafter"/>
</dbReference>
<proteinExistence type="predicted"/>
<reference evidence="9" key="1">
    <citation type="submission" date="2017-01" db="EMBL/GenBank/DDBJ databases">
        <title>Comparative genomics of anhydrobiosis in the tardigrade Hypsibius dujardini.</title>
        <authorList>
            <person name="Yoshida Y."/>
            <person name="Koutsovoulos G."/>
            <person name="Laetsch D."/>
            <person name="Stevens L."/>
            <person name="Kumar S."/>
            <person name="Horikawa D."/>
            <person name="Ishino K."/>
            <person name="Komine S."/>
            <person name="Tomita M."/>
            <person name="Blaxter M."/>
            <person name="Arakawa K."/>
        </authorList>
    </citation>
    <scope>NUCLEOTIDE SEQUENCE [LARGE SCALE GENOMIC DNA]</scope>
    <source>
        <strain evidence="9">Z151</strain>
    </source>
</reference>
<comment type="caution">
    <text evidence="8">The sequence shown here is derived from an EMBL/GenBank/DDBJ whole genome shotgun (WGS) entry which is preliminary data.</text>
</comment>
<keyword evidence="5" id="KW-0807">Transducer</keyword>
<dbReference type="GO" id="GO:0043410">
    <property type="term" value="P:positive regulation of MAPK cascade"/>
    <property type="evidence" value="ECO:0007669"/>
    <property type="project" value="TreeGrafter"/>
</dbReference>
<evidence type="ECO:0000313" key="9">
    <source>
        <dbReference type="Proteomes" id="UP000192578"/>
    </source>
</evidence>
<keyword evidence="9" id="KW-1185">Reference proteome</keyword>
<evidence type="ECO:0000256" key="6">
    <source>
        <dbReference type="SAM" id="MobiDB-lite"/>
    </source>
</evidence>
<keyword evidence="7" id="KW-0812">Transmembrane</keyword>
<evidence type="ECO:0000256" key="5">
    <source>
        <dbReference type="ARBA" id="ARBA00023224"/>
    </source>
</evidence>
<evidence type="ECO:0000256" key="1">
    <source>
        <dbReference type="ARBA" id="ARBA00004141"/>
    </source>
</evidence>
<keyword evidence="7" id="KW-0472">Membrane</keyword>
<feature type="compositionally biased region" description="Basic and acidic residues" evidence="6">
    <location>
        <begin position="82"/>
        <end position="103"/>
    </location>
</feature>
<accession>A0A1W0WC35</accession>
<feature type="region of interest" description="Disordered" evidence="6">
    <location>
        <begin position="80"/>
        <end position="149"/>
    </location>
</feature>
<dbReference type="GO" id="GO:0071880">
    <property type="term" value="P:adenylate cyclase-activating adrenergic receptor signaling pathway"/>
    <property type="evidence" value="ECO:0007669"/>
    <property type="project" value="TreeGrafter"/>
</dbReference>
<protein>
    <recommendedName>
        <fullName evidence="10">G-protein coupled receptors family 1 profile domain-containing protein</fullName>
    </recommendedName>
</protein>
<dbReference type="Gene3D" id="1.20.1070.10">
    <property type="entry name" value="Rhodopsin 7-helix transmembrane proteins"/>
    <property type="match status" value="2"/>
</dbReference>
<feature type="compositionally biased region" description="Low complexity" evidence="6">
    <location>
        <begin position="119"/>
        <end position="146"/>
    </location>
</feature>
<dbReference type="GO" id="GO:0008227">
    <property type="term" value="F:G protein-coupled amine receptor activity"/>
    <property type="evidence" value="ECO:0007669"/>
    <property type="project" value="UniProtKB-ARBA"/>
</dbReference>
<evidence type="ECO:0000256" key="4">
    <source>
        <dbReference type="ARBA" id="ARBA00023170"/>
    </source>
</evidence>
<dbReference type="Proteomes" id="UP000192578">
    <property type="component" value="Unassembled WGS sequence"/>
</dbReference>
<keyword evidence="3" id="KW-1015">Disulfide bond</keyword>
<dbReference type="OrthoDB" id="5951059at2759"/>
<keyword evidence="4" id="KW-0675">Receptor</keyword>